<keyword evidence="3" id="KW-0862">Zinc</keyword>
<dbReference type="CDD" id="cd18315">
    <property type="entry name" value="BTB_POZ_BAB-like"/>
    <property type="match status" value="1"/>
</dbReference>
<dbReference type="GO" id="GO:0003006">
    <property type="term" value="P:developmental process involved in reproduction"/>
    <property type="evidence" value="ECO:0007669"/>
    <property type="project" value="UniProtKB-ARBA"/>
</dbReference>
<keyword evidence="4" id="KW-0539">Nucleus</keyword>
<dbReference type="SUPFAM" id="SSF54695">
    <property type="entry name" value="POZ domain"/>
    <property type="match status" value="1"/>
</dbReference>
<accession>A0A7R9A798</accession>
<organism evidence="9">
    <name type="scientific">Darwinula stevensoni</name>
    <dbReference type="NCBI Taxonomy" id="69355"/>
    <lineage>
        <taxon>Eukaryota</taxon>
        <taxon>Metazoa</taxon>
        <taxon>Ecdysozoa</taxon>
        <taxon>Arthropoda</taxon>
        <taxon>Crustacea</taxon>
        <taxon>Oligostraca</taxon>
        <taxon>Ostracoda</taxon>
        <taxon>Podocopa</taxon>
        <taxon>Podocopida</taxon>
        <taxon>Darwinulocopina</taxon>
        <taxon>Darwinuloidea</taxon>
        <taxon>Darwinulidae</taxon>
        <taxon>Darwinula</taxon>
    </lineage>
</organism>
<dbReference type="PROSITE" id="PS50097">
    <property type="entry name" value="BTB"/>
    <property type="match status" value="1"/>
</dbReference>
<dbReference type="EMBL" id="CAJPEV010001120">
    <property type="protein sequence ID" value="CAG0890852.1"/>
    <property type="molecule type" value="Genomic_DNA"/>
</dbReference>
<keyword evidence="2 5" id="KW-0863">Zinc-finger</keyword>
<evidence type="ECO:0000256" key="4">
    <source>
        <dbReference type="ARBA" id="ARBA00023242"/>
    </source>
</evidence>
<evidence type="ECO:0000256" key="6">
    <source>
        <dbReference type="SAM" id="MobiDB-lite"/>
    </source>
</evidence>
<dbReference type="GO" id="GO:0048666">
    <property type="term" value="P:neuron development"/>
    <property type="evidence" value="ECO:0007669"/>
    <property type="project" value="UniProtKB-ARBA"/>
</dbReference>
<dbReference type="GO" id="GO:0006357">
    <property type="term" value="P:regulation of transcription by RNA polymerase II"/>
    <property type="evidence" value="ECO:0007669"/>
    <property type="project" value="TreeGrafter"/>
</dbReference>
<dbReference type="FunFam" id="3.30.160.60:FF:000446">
    <property type="entry name" value="Zinc finger protein"/>
    <property type="match status" value="1"/>
</dbReference>
<keyword evidence="1" id="KW-0479">Metal-binding</keyword>
<dbReference type="InterPro" id="IPR051095">
    <property type="entry name" value="Dros_DevTransReg"/>
</dbReference>
<dbReference type="FunFam" id="3.30.160.60:FF:000065">
    <property type="entry name" value="B-cell CLL/lymphoma 6, member B"/>
    <property type="match status" value="1"/>
</dbReference>
<dbReference type="Gene3D" id="3.30.160.60">
    <property type="entry name" value="Classic Zinc Finger"/>
    <property type="match status" value="3"/>
</dbReference>
<evidence type="ECO:0000313" key="9">
    <source>
        <dbReference type="EMBL" id="CAD7246393.1"/>
    </source>
</evidence>
<dbReference type="SMART" id="SM00355">
    <property type="entry name" value="ZnF_C2H2"/>
    <property type="match status" value="3"/>
</dbReference>
<feature type="domain" description="C2H2-type" evidence="8">
    <location>
        <begin position="332"/>
        <end position="363"/>
    </location>
</feature>
<dbReference type="GO" id="GO:0048513">
    <property type="term" value="P:animal organ development"/>
    <property type="evidence" value="ECO:0007669"/>
    <property type="project" value="UniProtKB-ARBA"/>
</dbReference>
<dbReference type="InterPro" id="IPR036236">
    <property type="entry name" value="Znf_C2H2_sf"/>
</dbReference>
<dbReference type="Pfam" id="PF00651">
    <property type="entry name" value="BTB"/>
    <property type="match status" value="1"/>
</dbReference>
<dbReference type="PROSITE" id="PS00028">
    <property type="entry name" value="ZINC_FINGER_C2H2_1"/>
    <property type="match status" value="1"/>
</dbReference>
<dbReference type="GO" id="GO:0008270">
    <property type="term" value="F:zinc ion binding"/>
    <property type="evidence" value="ECO:0007669"/>
    <property type="project" value="UniProtKB-KW"/>
</dbReference>
<feature type="domain" description="C2H2-type" evidence="8">
    <location>
        <begin position="304"/>
        <end position="331"/>
    </location>
</feature>
<keyword evidence="10" id="KW-1185">Reference proteome</keyword>
<feature type="domain" description="C2H2-type" evidence="8">
    <location>
        <begin position="364"/>
        <end position="392"/>
    </location>
</feature>
<dbReference type="OrthoDB" id="6336790at2759"/>
<dbReference type="AlphaFoldDB" id="A0A7R9A798"/>
<name>A0A7R9A798_9CRUS</name>
<evidence type="ECO:0000256" key="2">
    <source>
        <dbReference type="ARBA" id="ARBA00022771"/>
    </source>
</evidence>
<evidence type="ECO:0000256" key="1">
    <source>
        <dbReference type="ARBA" id="ARBA00022723"/>
    </source>
</evidence>
<dbReference type="Gene3D" id="3.30.710.10">
    <property type="entry name" value="Potassium Channel Kv1.1, Chain A"/>
    <property type="match status" value="1"/>
</dbReference>
<evidence type="ECO:0000256" key="3">
    <source>
        <dbReference type="ARBA" id="ARBA00022833"/>
    </source>
</evidence>
<evidence type="ECO:0000256" key="5">
    <source>
        <dbReference type="PROSITE-ProRule" id="PRU00042"/>
    </source>
</evidence>
<dbReference type="InterPro" id="IPR011333">
    <property type="entry name" value="SKP1/BTB/POZ_sf"/>
</dbReference>
<dbReference type="InterPro" id="IPR013087">
    <property type="entry name" value="Znf_C2H2_type"/>
</dbReference>
<evidence type="ECO:0000259" key="7">
    <source>
        <dbReference type="PROSITE" id="PS50097"/>
    </source>
</evidence>
<protein>
    <submittedName>
        <fullName evidence="9">Uncharacterized protein</fullName>
    </submittedName>
</protein>
<feature type="region of interest" description="Disordered" evidence="6">
    <location>
        <begin position="122"/>
        <end position="143"/>
    </location>
</feature>
<feature type="compositionally biased region" description="Polar residues" evidence="6">
    <location>
        <begin position="160"/>
        <end position="169"/>
    </location>
</feature>
<evidence type="ECO:0000259" key="8">
    <source>
        <dbReference type="PROSITE" id="PS50157"/>
    </source>
</evidence>
<dbReference type="GO" id="GO:0005634">
    <property type="term" value="C:nucleus"/>
    <property type="evidence" value="ECO:0007669"/>
    <property type="project" value="UniProtKB-ARBA"/>
</dbReference>
<evidence type="ECO:0000313" key="10">
    <source>
        <dbReference type="Proteomes" id="UP000677054"/>
    </source>
</evidence>
<gene>
    <name evidence="9" type="ORF">DSTB1V02_LOCUS6243</name>
</gene>
<dbReference type="SMART" id="SM00225">
    <property type="entry name" value="BTB"/>
    <property type="match status" value="1"/>
</dbReference>
<dbReference type="PANTHER" id="PTHR23110:SF99">
    <property type="entry name" value="BROAD-COMPLEX CORE PROTEIN ISOFORM 6"/>
    <property type="match status" value="1"/>
</dbReference>
<dbReference type="Proteomes" id="UP000677054">
    <property type="component" value="Unassembled WGS sequence"/>
</dbReference>
<dbReference type="SUPFAM" id="SSF57667">
    <property type="entry name" value="beta-beta-alpha zinc fingers"/>
    <property type="match status" value="2"/>
</dbReference>
<feature type="region of interest" description="Disordered" evidence="6">
    <location>
        <begin position="155"/>
        <end position="204"/>
    </location>
</feature>
<reference evidence="9" key="1">
    <citation type="submission" date="2020-11" db="EMBL/GenBank/DDBJ databases">
        <authorList>
            <person name="Tran Van P."/>
        </authorList>
    </citation>
    <scope>NUCLEOTIDE SEQUENCE</scope>
</reference>
<proteinExistence type="predicted"/>
<dbReference type="PANTHER" id="PTHR23110">
    <property type="entry name" value="BTB DOMAIN TRANSCRIPTION FACTOR"/>
    <property type="match status" value="1"/>
</dbReference>
<dbReference type="EMBL" id="LR900637">
    <property type="protein sequence ID" value="CAD7246393.1"/>
    <property type="molecule type" value="Genomic_DNA"/>
</dbReference>
<feature type="domain" description="BTB" evidence="7">
    <location>
        <begin position="34"/>
        <end position="101"/>
    </location>
</feature>
<sequence>MVQAMASKYNLKWNSHHAETFFNFDILRSRERFVDITLSCDGQTLKAHKLVLCSGSLFFEKLLQRDDSCSSCPIVHFHGVDMMHLRLLVDFMYLGEVDVPSSELEQFINLADALEVKGLKGNGSKRSALASSHKKTDTGLPPVCARSPAFTRSFDGMNVASPSESTFSTPGKRKLSKGLGSSLEVQDTLAGPSTSSSPIPEKRPKAETISDILQTSCANAGSGKSLPEVAMKSEAEEAPDMDPDEEVNSTHWPGDGAGAAESIEELDPNEFPANIPPEIDPVSVRRGNHGVWSGRDVSIGCKVYLCTYCPYRSPYSSHVVSHIRTHTGEKPFKCDLCWKTFVQNGKNKTNMEEHARTHTGEKPFQCQVCFKTFSKKGNAKIHVVNVHRVQPNSENILFVTR</sequence>
<dbReference type="InterPro" id="IPR000210">
    <property type="entry name" value="BTB/POZ_dom"/>
</dbReference>
<dbReference type="PROSITE" id="PS50157">
    <property type="entry name" value="ZINC_FINGER_C2H2_2"/>
    <property type="match status" value="3"/>
</dbReference>